<evidence type="ECO:0000313" key="1">
    <source>
        <dbReference type="EMBL" id="CAB1438558.1"/>
    </source>
</evidence>
<dbReference type="AlphaFoldDB" id="A0A9N7UX87"/>
<gene>
    <name evidence="1" type="ORF">PLEPLA_LOCUS26463</name>
</gene>
<accession>A0A9N7UX87</accession>
<dbReference type="Proteomes" id="UP001153269">
    <property type="component" value="Unassembled WGS sequence"/>
</dbReference>
<evidence type="ECO:0000313" key="2">
    <source>
        <dbReference type="Proteomes" id="UP001153269"/>
    </source>
</evidence>
<dbReference type="EMBL" id="CADEAL010002179">
    <property type="protein sequence ID" value="CAB1438558.1"/>
    <property type="molecule type" value="Genomic_DNA"/>
</dbReference>
<organism evidence="1 2">
    <name type="scientific">Pleuronectes platessa</name>
    <name type="common">European plaice</name>
    <dbReference type="NCBI Taxonomy" id="8262"/>
    <lineage>
        <taxon>Eukaryota</taxon>
        <taxon>Metazoa</taxon>
        <taxon>Chordata</taxon>
        <taxon>Craniata</taxon>
        <taxon>Vertebrata</taxon>
        <taxon>Euteleostomi</taxon>
        <taxon>Actinopterygii</taxon>
        <taxon>Neopterygii</taxon>
        <taxon>Teleostei</taxon>
        <taxon>Neoteleostei</taxon>
        <taxon>Acanthomorphata</taxon>
        <taxon>Carangaria</taxon>
        <taxon>Pleuronectiformes</taxon>
        <taxon>Pleuronectoidei</taxon>
        <taxon>Pleuronectidae</taxon>
        <taxon>Pleuronectes</taxon>
    </lineage>
</organism>
<name>A0A9N7UX87_PLEPL</name>
<protein>
    <submittedName>
        <fullName evidence="1">Uncharacterized protein</fullName>
    </submittedName>
</protein>
<keyword evidence="2" id="KW-1185">Reference proteome</keyword>
<sequence length="208" mass="23993">MEPVAKAELNYKVRLHEPCNECNAGLRSLQLVLFLKKEVPQKDIIKHGRCQWRWQWKCAKDAFVRIFSSGVSKCERRMKKKRRRRLSVIPRICGRVPPKNSRSQAVLSHPETGLPLLIQSIMVRSEKGGRRETVQATVEEPAAGIQMMMMMVVVKTEMMMLMNCVCDGEERFNIVPHEKKENRVLAHGAFKVIFCRHGPIFYGNATMK</sequence>
<comment type="caution">
    <text evidence="1">The sequence shown here is derived from an EMBL/GenBank/DDBJ whole genome shotgun (WGS) entry which is preliminary data.</text>
</comment>
<reference evidence="1" key="1">
    <citation type="submission" date="2020-03" db="EMBL/GenBank/DDBJ databases">
        <authorList>
            <person name="Weist P."/>
        </authorList>
    </citation>
    <scope>NUCLEOTIDE SEQUENCE</scope>
</reference>
<proteinExistence type="predicted"/>